<dbReference type="InterPro" id="IPR008207">
    <property type="entry name" value="Sig_transdc_His_kin_Hpt_dom"/>
</dbReference>
<dbReference type="GO" id="GO:0000160">
    <property type="term" value="P:phosphorelay signal transduction system"/>
    <property type="evidence" value="ECO:0007669"/>
    <property type="project" value="InterPro"/>
</dbReference>
<dbReference type="RefSeq" id="WP_353712685.1">
    <property type="nucleotide sequence ID" value="NZ_CP159279.1"/>
</dbReference>
<reference evidence="3" key="1">
    <citation type="submission" date="2024-06" db="EMBL/GenBank/DDBJ databases">
        <title>Biodegradation of dimethachlon by Arthrobacter sp. K5: mechanistic insights and ecological implications.</title>
        <authorList>
            <person name="Hu S."/>
            <person name="Lu P."/>
        </authorList>
    </citation>
    <scope>NUCLEOTIDE SEQUENCE</scope>
    <source>
        <strain evidence="3">K5</strain>
    </source>
</reference>
<dbReference type="PROSITE" id="PS50894">
    <property type="entry name" value="HPT"/>
    <property type="match status" value="1"/>
</dbReference>
<dbReference type="EMBL" id="CP159279">
    <property type="protein sequence ID" value="XCH12705.1"/>
    <property type="molecule type" value="Genomic_DNA"/>
</dbReference>
<feature type="domain" description="HPt" evidence="2">
    <location>
        <begin position="28"/>
        <end position="121"/>
    </location>
</feature>
<dbReference type="AlphaFoldDB" id="A0AAU8EVD5"/>
<evidence type="ECO:0000259" key="2">
    <source>
        <dbReference type="PROSITE" id="PS50894"/>
    </source>
</evidence>
<accession>A0AAU8EVD5</accession>
<name>A0AAU8EVD5_9MICC</name>
<proteinExistence type="predicted"/>
<dbReference type="Gene3D" id="1.20.120.160">
    <property type="entry name" value="HPT domain"/>
    <property type="match status" value="1"/>
</dbReference>
<evidence type="ECO:0000313" key="3">
    <source>
        <dbReference type="EMBL" id="XCH12705.1"/>
    </source>
</evidence>
<dbReference type="SUPFAM" id="SSF47226">
    <property type="entry name" value="Histidine-containing phosphotransfer domain, HPT domain"/>
    <property type="match status" value="1"/>
</dbReference>
<organism evidence="3">
    <name type="scientific">Arthrobacter sp. K5</name>
    <dbReference type="NCBI Taxonomy" id="2839623"/>
    <lineage>
        <taxon>Bacteria</taxon>
        <taxon>Bacillati</taxon>
        <taxon>Actinomycetota</taxon>
        <taxon>Actinomycetes</taxon>
        <taxon>Micrococcales</taxon>
        <taxon>Micrococcaceae</taxon>
        <taxon>Arthrobacter</taxon>
    </lineage>
</organism>
<sequence length="134" mass="14501">MTEEDPNAGQDLPVLDDGALQDLTEEAGEEVAQKFMEEYLVMLPVRAAKIFKGLTRGDTDTTLEAIISLRASSGMAGAQRLEAYCRSLESALKHGHNPDMTAVKAVLFANIRQVVREASRRGHLPPKSHGTSGP</sequence>
<gene>
    <name evidence="3" type="ORF">ABRP34_06910</name>
</gene>
<evidence type="ECO:0000256" key="1">
    <source>
        <dbReference type="PROSITE-ProRule" id="PRU00110"/>
    </source>
</evidence>
<protein>
    <recommendedName>
        <fullName evidence="2">HPt domain-containing protein</fullName>
    </recommendedName>
</protein>
<comment type="caution">
    <text evidence="1">Lacks conserved residue(s) required for the propagation of feature annotation.</text>
</comment>
<dbReference type="InterPro" id="IPR036641">
    <property type="entry name" value="HPT_dom_sf"/>
</dbReference>